<reference evidence="4 5" key="1">
    <citation type="submission" date="2019-01" db="EMBL/GenBank/DDBJ databases">
        <authorList>
            <person name="Chen W.-M."/>
        </authorList>
    </citation>
    <scope>NUCLEOTIDE SEQUENCE [LARGE SCALE GENOMIC DNA]</scope>
    <source>
        <strain evidence="4 5">KYPC3</strain>
    </source>
</reference>
<dbReference type="PANTHER" id="PTHR47756">
    <property type="entry name" value="BLL6612 PROTEIN-RELATED"/>
    <property type="match status" value="1"/>
</dbReference>
<keyword evidence="5" id="KW-1185">Reference proteome</keyword>
<dbReference type="InterPro" id="IPR014284">
    <property type="entry name" value="RNA_pol_sigma-70_dom"/>
</dbReference>
<feature type="domain" description="RNA polymerase sigma factor 70 region 4 type 2" evidence="2">
    <location>
        <begin position="122"/>
        <end position="172"/>
    </location>
</feature>
<dbReference type="Proteomes" id="UP000283077">
    <property type="component" value="Unassembled WGS sequence"/>
</dbReference>
<evidence type="ECO:0000313" key="4">
    <source>
        <dbReference type="EMBL" id="RVU37349.1"/>
    </source>
</evidence>
<evidence type="ECO:0000259" key="1">
    <source>
        <dbReference type="Pfam" id="PF04542"/>
    </source>
</evidence>
<dbReference type="RefSeq" id="WP_127699076.1">
    <property type="nucleotide sequence ID" value="NZ_SACS01000010.1"/>
</dbReference>
<dbReference type="Gene3D" id="1.10.10.10">
    <property type="entry name" value="Winged helix-like DNA-binding domain superfamily/Winged helix DNA-binding domain"/>
    <property type="match status" value="1"/>
</dbReference>
<dbReference type="Pfam" id="PF08281">
    <property type="entry name" value="Sigma70_r4_2"/>
    <property type="match status" value="1"/>
</dbReference>
<dbReference type="EMBL" id="SACS01000010">
    <property type="protein sequence ID" value="RVU37349.1"/>
    <property type="molecule type" value="Genomic_DNA"/>
</dbReference>
<evidence type="ECO:0000259" key="2">
    <source>
        <dbReference type="Pfam" id="PF08281"/>
    </source>
</evidence>
<dbReference type="InterPro" id="IPR013249">
    <property type="entry name" value="RNA_pol_sigma70_r4_t2"/>
</dbReference>
<dbReference type="GO" id="GO:0006352">
    <property type="term" value="P:DNA-templated transcription initiation"/>
    <property type="evidence" value="ECO:0007669"/>
    <property type="project" value="InterPro"/>
</dbReference>
<dbReference type="NCBIfam" id="TIGR02937">
    <property type="entry name" value="sigma70-ECF"/>
    <property type="match status" value="1"/>
</dbReference>
<feature type="domain" description="DUF6596" evidence="3">
    <location>
        <begin position="190"/>
        <end position="294"/>
    </location>
</feature>
<accession>A0A437QSB0</accession>
<protein>
    <submittedName>
        <fullName evidence="4">Sigma-70 family RNA polymerase sigma factor</fullName>
    </submittedName>
</protein>
<evidence type="ECO:0000313" key="5">
    <source>
        <dbReference type="Proteomes" id="UP000283077"/>
    </source>
</evidence>
<dbReference type="SUPFAM" id="SSF88946">
    <property type="entry name" value="Sigma2 domain of RNA polymerase sigma factors"/>
    <property type="match status" value="1"/>
</dbReference>
<dbReference type="GO" id="GO:0003677">
    <property type="term" value="F:DNA binding"/>
    <property type="evidence" value="ECO:0007669"/>
    <property type="project" value="InterPro"/>
</dbReference>
<gene>
    <name evidence="4" type="ORF">EOE67_10720</name>
</gene>
<dbReference type="OrthoDB" id="9780299at2"/>
<dbReference type="GO" id="GO:0016987">
    <property type="term" value="F:sigma factor activity"/>
    <property type="evidence" value="ECO:0007669"/>
    <property type="project" value="InterPro"/>
</dbReference>
<name>A0A437QSB0_9GAMM</name>
<comment type="caution">
    <text evidence="4">The sequence shown here is derived from an EMBL/GenBank/DDBJ whole genome shotgun (WGS) entry which is preliminary data.</text>
</comment>
<dbReference type="InterPro" id="IPR036388">
    <property type="entry name" value="WH-like_DNA-bd_sf"/>
</dbReference>
<dbReference type="InterPro" id="IPR013324">
    <property type="entry name" value="RNA_pol_sigma_r3/r4-like"/>
</dbReference>
<evidence type="ECO:0000259" key="3">
    <source>
        <dbReference type="Pfam" id="PF20239"/>
    </source>
</evidence>
<dbReference type="Pfam" id="PF20239">
    <property type="entry name" value="DUF6596"/>
    <property type="match status" value="1"/>
</dbReference>
<dbReference type="InterPro" id="IPR046531">
    <property type="entry name" value="DUF6596"/>
</dbReference>
<dbReference type="AlphaFoldDB" id="A0A437QSB0"/>
<sequence>MPILQSATALAAQIEQLYQQHSRQVLATLIRLLGDFDRAEDALQEAFSAALVQWPQTGVPASPVPWLISTGRFKAIDKLRQQQRFVSDGEVVLAQIASEEAGDSFALQMEQQWPDDYLRLVFTCCHPALSLEAQLALTLREVCGLTTEQIARAFLQTPSTIAQRIVRAKQKIKAAAIPYQVPPPQQLAPRLQAVHKVIYLLFNEGYSMPCQQSAPDDGMQQADLAQQAIDLARQLLVLHFDTESCGLLALLLLQHARRQARFTARGELILLADQQRQHWDQAMITEGIRHVETALSSGRIGAYAIQAAIAAVHSESPDSASTDWPQIHALYQLLYRLEPTPVVALNQLVAFSMCHGPAAALMQLAPLLADEHLAQYHLLFAVAADFHRQLGQNGEAINFYRQALALATTNADEQFLQQRLQDLAAK</sequence>
<feature type="domain" description="RNA polymerase sigma-70 region 2" evidence="1">
    <location>
        <begin position="17"/>
        <end position="84"/>
    </location>
</feature>
<dbReference type="SUPFAM" id="SSF88659">
    <property type="entry name" value="Sigma3 and sigma4 domains of RNA polymerase sigma factors"/>
    <property type="match status" value="1"/>
</dbReference>
<dbReference type="PANTHER" id="PTHR47756:SF2">
    <property type="entry name" value="BLL6612 PROTEIN"/>
    <property type="match status" value="1"/>
</dbReference>
<proteinExistence type="predicted"/>
<organism evidence="4 5">
    <name type="scientific">Rheinheimera riviphila</name>
    <dbReference type="NCBI Taxonomy" id="1834037"/>
    <lineage>
        <taxon>Bacteria</taxon>
        <taxon>Pseudomonadati</taxon>
        <taxon>Pseudomonadota</taxon>
        <taxon>Gammaproteobacteria</taxon>
        <taxon>Chromatiales</taxon>
        <taxon>Chromatiaceae</taxon>
        <taxon>Rheinheimera</taxon>
    </lineage>
</organism>
<dbReference type="InterPro" id="IPR007627">
    <property type="entry name" value="RNA_pol_sigma70_r2"/>
</dbReference>
<dbReference type="Pfam" id="PF04542">
    <property type="entry name" value="Sigma70_r2"/>
    <property type="match status" value="1"/>
</dbReference>
<dbReference type="Gene3D" id="1.10.1740.10">
    <property type="match status" value="1"/>
</dbReference>
<dbReference type="InterPro" id="IPR013325">
    <property type="entry name" value="RNA_pol_sigma_r2"/>
</dbReference>